<accession>A0ABP1P5S4</accession>
<comment type="caution">
    <text evidence="2">The sequence shown here is derived from an EMBL/GenBank/DDBJ whole genome shotgun (WGS) entry which is preliminary data.</text>
</comment>
<keyword evidence="3" id="KW-1185">Reference proteome</keyword>
<sequence length="171" mass="19273">MGRLSSLVPVDAVDEQPGDDACGHPTEVAKSTESGAARWPIFAARVQSMSRSKSRSRVPLQRNFCPRCTTRCIRRSQRARGTREEKTIETTRNSCEQFASNESNRRCGACCRRNDFATTDFYPPKARLVTRQRCTRAARAPRAIQTTVRPCCTTNKASLSRKMRQVRPCLC</sequence>
<gene>
    <name evidence="2" type="ORF">XYLVIOL_LOCUS8338</name>
</gene>
<reference evidence="2 3" key="1">
    <citation type="submission" date="2024-08" db="EMBL/GenBank/DDBJ databases">
        <authorList>
            <person name="Will J Nash"/>
            <person name="Angela Man"/>
            <person name="Seanna McTaggart"/>
            <person name="Kendall Baker"/>
            <person name="Tom Barker"/>
            <person name="Leah Catchpole"/>
            <person name="Alex Durrant"/>
            <person name="Karim Gharbi"/>
            <person name="Naomi Irish"/>
            <person name="Gemy Kaithakottil"/>
            <person name="Debby Ku"/>
            <person name="Aaliyah Providence"/>
            <person name="Felix Shaw"/>
            <person name="David Swarbreck"/>
            <person name="Chris Watkins"/>
            <person name="Ann M. McCartney"/>
            <person name="Giulio Formenti"/>
            <person name="Alice Mouton"/>
            <person name="Noel Vella"/>
            <person name="Bjorn M von Reumont"/>
            <person name="Adriana Vella"/>
            <person name="Wilfried Haerty"/>
        </authorList>
    </citation>
    <scope>NUCLEOTIDE SEQUENCE [LARGE SCALE GENOMIC DNA]</scope>
</reference>
<evidence type="ECO:0000313" key="2">
    <source>
        <dbReference type="EMBL" id="CAL7947431.1"/>
    </source>
</evidence>
<name>A0ABP1P5S4_XYLVO</name>
<feature type="region of interest" description="Disordered" evidence="1">
    <location>
        <begin position="1"/>
        <end position="30"/>
    </location>
</feature>
<dbReference type="Proteomes" id="UP001642520">
    <property type="component" value="Unassembled WGS sequence"/>
</dbReference>
<evidence type="ECO:0000313" key="3">
    <source>
        <dbReference type="Proteomes" id="UP001642520"/>
    </source>
</evidence>
<evidence type="ECO:0000256" key="1">
    <source>
        <dbReference type="SAM" id="MobiDB-lite"/>
    </source>
</evidence>
<dbReference type="EMBL" id="CAXAJV020001296">
    <property type="protein sequence ID" value="CAL7947431.1"/>
    <property type="molecule type" value="Genomic_DNA"/>
</dbReference>
<protein>
    <submittedName>
        <fullName evidence="2">Uncharacterized protein</fullName>
    </submittedName>
</protein>
<proteinExistence type="predicted"/>
<organism evidence="2 3">
    <name type="scientific">Xylocopa violacea</name>
    <name type="common">Violet carpenter bee</name>
    <name type="synonym">Apis violacea</name>
    <dbReference type="NCBI Taxonomy" id="135666"/>
    <lineage>
        <taxon>Eukaryota</taxon>
        <taxon>Metazoa</taxon>
        <taxon>Ecdysozoa</taxon>
        <taxon>Arthropoda</taxon>
        <taxon>Hexapoda</taxon>
        <taxon>Insecta</taxon>
        <taxon>Pterygota</taxon>
        <taxon>Neoptera</taxon>
        <taxon>Endopterygota</taxon>
        <taxon>Hymenoptera</taxon>
        <taxon>Apocrita</taxon>
        <taxon>Aculeata</taxon>
        <taxon>Apoidea</taxon>
        <taxon>Anthophila</taxon>
        <taxon>Apidae</taxon>
        <taxon>Xylocopa</taxon>
        <taxon>Xylocopa</taxon>
    </lineage>
</organism>